<reference evidence="16 17" key="2">
    <citation type="submission" date="2018-11" db="EMBL/GenBank/DDBJ databases">
        <authorList>
            <consortium name="Pathogen Informatics"/>
        </authorList>
    </citation>
    <scope>NUCLEOTIDE SEQUENCE [LARGE SCALE GENOMIC DNA]</scope>
</reference>
<dbReference type="InterPro" id="IPR001278">
    <property type="entry name" value="Arg-tRNA-ligase"/>
</dbReference>
<dbReference type="Pfam" id="PF00750">
    <property type="entry name" value="tRNA-synt_1d"/>
    <property type="match status" value="1"/>
</dbReference>
<feature type="coiled-coil region" evidence="13">
    <location>
        <begin position="31"/>
        <end position="58"/>
    </location>
</feature>
<comment type="subcellular location">
    <subcellularLocation>
        <location evidence="1">Cytoplasm</location>
        <location evidence="1">Cytosol</location>
    </subcellularLocation>
</comment>
<dbReference type="PRINTS" id="PR01038">
    <property type="entry name" value="TRNASYNTHARG"/>
</dbReference>
<dbReference type="InterPro" id="IPR005148">
    <property type="entry name" value="Arg-tRNA-synth_N"/>
</dbReference>
<dbReference type="FunFam" id="1.10.730.10:FF:000064">
    <property type="entry name" value="Probable arginine--tRNA ligase, cytoplasmic"/>
    <property type="match status" value="1"/>
</dbReference>
<dbReference type="FunFam" id="3.30.1360.70:FF:000002">
    <property type="entry name" value="arginine--tRNA ligase, cytoplasmic"/>
    <property type="match status" value="1"/>
</dbReference>
<dbReference type="InterPro" id="IPR001412">
    <property type="entry name" value="aa-tRNA-synth_I_CS"/>
</dbReference>
<evidence type="ECO:0000313" key="18">
    <source>
        <dbReference type="WBParaSite" id="HDID_0000676001-mRNA-1"/>
    </source>
</evidence>
<dbReference type="WBParaSite" id="HDID_0000676001-mRNA-1">
    <property type="protein sequence ID" value="HDID_0000676001-mRNA-1"/>
    <property type="gene ID" value="HDID_0000676001"/>
</dbReference>
<comment type="catalytic activity">
    <reaction evidence="11">
        <text>tRNA(Arg) + L-arginine + ATP = L-arginyl-tRNA(Arg) + AMP + diphosphate</text>
        <dbReference type="Rhea" id="RHEA:20301"/>
        <dbReference type="Rhea" id="RHEA-COMP:9658"/>
        <dbReference type="Rhea" id="RHEA-COMP:9673"/>
        <dbReference type="ChEBI" id="CHEBI:30616"/>
        <dbReference type="ChEBI" id="CHEBI:32682"/>
        <dbReference type="ChEBI" id="CHEBI:33019"/>
        <dbReference type="ChEBI" id="CHEBI:78442"/>
        <dbReference type="ChEBI" id="CHEBI:78513"/>
        <dbReference type="ChEBI" id="CHEBI:456215"/>
        <dbReference type="EC" id="6.1.1.19"/>
    </reaction>
</comment>
<keyword evidence="13" id="KW-0175">Coiled coil</keyword>
<keyword evidence="5 12" id="KW-0436">Ligase</keyword>
<feature type="domain" description="DALR anticodon binding" evidence="14">
    <location>
        <begin position="518"/>
        <end position="646"/>
    </location>
</feature>
<evidence type="ECO:0000256" key="3">
    <source>
        <dbReference type="ARBA" id="ARBA00012837"/>
    </source>
</evidence>
<evidence type="ECO:0000256" key="8">
    <source>
        <dbReference type="ARBA" id="ARBA00022917"/>
    </source>
</evidence>
<dbReference type="GO" id="GO:0005524">
    <property type="term" value="F:ATP binding"/>
    <property type="evidence" value="ECO:0007669"/>
    <property type="project" value="UniProtKB-KW"/>
</dbReference>
<evidence type="ECO:0000256" key="2">
    <source>
        <dbReference type="ARBA" id="ARBA00005594"/>
    </source>
</evidence>
<evidence type="ECO:0000256" key="13">
    <source>
        <dbReference type="SAM" id="Coils"/>
    </source>
</evidence>
<dbReference type="Pfam" id="PF03485">
    <property type="entry name" value="Arg_tRNA_synt_N"/>
    <property type="match status" value="1"/>
</dbReference>
<dbReference type="InterPro" id="IPR008909">
    <property type="entry name" value="DALR_anticod-bd"/>
</dbReference>
<evidence type="ECO:0000256" key="1">
    <source>
        <dbReference type="ARBA" id="ARBA00004514"/>
    </source>
</evidence>
<dbReference type="OrthoDB" id="68056at2759"/>
<evidence type="ECO:0000256" key="12">
    <source>
        <dbReference type="RuleBase" id="RU363038"/>
    </source>
</evidence>
<evidence type="ECO:0000256" key="6">
    <source>
        <dbReference type="ARBA" id="ARBA00022741"/>
    </source>
</evidence>
<keyword evidence="6 12" id="KW-0547">Nucleotide-binding</keyword>
<dbReference type="SUPFAM" id="SSF52374">
    <property type="entry name" value="Nucleotidylyl transferase"/>
    <property type="match status" value="1"/>
</dbReference>
<dbReference type="Gene3D" id="3.40.50.620">
    <property type="entry name" value="HUPs"/>
    <property type="match status" value="1"/>
</dbReference>
<evidence type="ECO:0000256" key="5">
    <source>
        <dbReference type="ARBA" id="ARBA00022598"/>
    </source>
</evidence>
<evidence type="ECO:0000256" key="4">
    <source>
        <dbReference type="ARBA" id="ARBA00022490"/>
    </source>
</evidence>
<dbReference type="STRING" id="6216.A0A0R3SP94"/>
<dbReference type="Gene3D" id="3.30.1360.70">
    <property type="entry name" value="Arginyl tRNA synthetase N-terminal domain"/>
    <property type="match status" value="1"/>
</dbReference>
<sequence>MQKRVEALASDFDDIVAQPKFKNLGKHIEENTKLQYQKEQLEKSIENTQKSLATHQVSVLSALVSTFDLAIKKAFPETKSGPVAITPSTNPKFGDYQCNNALSLSKVLSVDGKKIAPRDISTKICENLEKGSLIDKVEIAGPGFINIYISRKFVEDEIIKLVRLGFHIAPVGRPLKVVLDMSSPNIAKEMHVGHLRSTIIGESVYRILTLMGHDVVKINHLGDWGTQFGMLIAHLKDTFGDLGDQALPVSDLQKFYKEAKKRFDSEEDFKKRSYEAVVKLQSYDPEHIKNWEKICDVSKKEFNEIYRRMDIENLIPKGESFYQSRMVEVVKYLEERNLLENDGGRKIMWTPASEIPLIIVKSDGGFTYDTSDMATIRYRIVEQHGERLIYVTDAGQATHFKAIYSAASICGFSDPSRVRLEHIPFGMVLGEDRKKFKTRSGDTVKLVDLLDEGVSRVRKKLIEKGRDKELTEEEQKAAAEAVAYGCVKYADLSHNRINDYIFSFDKMLDDRGNTAAYLLYAYTRIRSIVRKTGWGEKKLAHVCNSTHVDLEHPAELKLGKTLCRLPEILIKLEDDLFFHKLCDYLYGLSCVFTEFYDACYCIETENGESESKVVKINESRILLCDATAKVMKCCFDILGIRTVEKM</sequence>
<evidence type="ECO:0000256" key="11">
    <source>
        <dbReference type="ARBA" id="ARBA00049339"/>
    </source>
</evidence>
<dbReference type="GO" id="GO:0017101">
    <property type="term" value="C:aminoacyl-tRNA synthetase multienzyme complex"/>
    <property type="evidence" value="ECO:0007669"/>
    <property type="project" value="UniProtKB-ARBA"/>
</dbReference>
<dbReference type="InterPro" id="IPR009080">
    <property type="entry name" value="tRNAsynth_Ia_anticodon-bd"/>
</dbReference>
<dbReference type="GO" id="GO:0004814">
    <property type="term" value="F:arginine-tRNA ligase activity"/>
    <property type="evidence" value="ECO:0007669"/>
    <property type="project" value="UniProtKB-EC"/>
</dbReference>
<accession>A0A0R3SP94</accession>
<dbReference type="InterPro" id="IPR036695">
    <property type="entry name" value="Arg-tRNA-synth_N_sf"/>
</dbReference>
<evidence type="ECO:0000256" key="7">
    <source>
        <dbReference type="ARBA" id="ARBA00022840"/>
    </source>
</evidence>
<feature type="domain" description="Arginyl tRNA synthetase N-terminal" evidence="15">
    <location>
        <begin position="61"/>
        <end position="149"/>
    </location>
</feature>
<dbReference type="PANTHER" id="PTHR11956:SF5">
    <property type="entry name" value="ARGININE--TRNA LIGASE, CYTOPLASMIC"/>
    <property type="match status" value="1"/>
</dbReference>
<evidence type="ECO:0000313" key="16">
    <source>
        <dbReference type="EMBL" id="VDL59076.1"/>
    </source>
</evidence>
<comment type="similarity">
    <text evidence="2 12">Belongs to the class-I aminoacyl-tRNA synthetase family.</text>
</comment>
<dbReference type="PROSITE" id="PS00178">
    <property type="entry name" value="AA_TRNA_LIGASE_I"/>
    <property type="match status" value="1"/>
</dbReference>
<dbReference type="SMART" id="SM01016">
    <property type="entry name" value="Arg_tRNA_synt_N"/>
    <property type="match status" value="1"/>
</dbReference>
<dbReference type="SUPFAM" id="SSF55190">
    <property type="entry name" value="Arginyl-tRNA synthetase (ArgRS), N-terminal 'additional' domain"/>
    <property type="match status" value="1"/>
</dbReference>
<dbReference type="HAMAP" id="MF_00123">
    <property type="entry name" value="Arg_tRNA_synth"/>
    <property type="match status" value="1"/>
</dbReference>
<dbReference type="Proteomes" id="UP000274504">
    <property type="component" value="Unassembled WGS sequence"/>
</dbReference>
<keyword evidence="9 12" id="KW-0030">Aminoacyl-tRNA synthetase</keyword>
<dbReference type="AlphaFoldDB" id="A0A0R3SP94"/>
<evidence type="ECO:0000259" key="15">
    <source>
        <dbReference type="SMART" id="SM01016"/>
    </source>
</evidence>
<gene>
    <name evidence="16" type="ORF">HDID_LOCUS6758</name>
</gene>
<dbReference type="SMART" id="SM00836">
    <property type="entry name" value="DALR_1"/>
    <property type="match status" value="1"/>
</dbReference>
<reference evidence="18" key="1">
    <citation type="submission" date="2017-02" db="UniProtKB">
        <authorList>
            <consortium name="WormBaseParasite"/>
        </authorList>
    </citation>
    <scope>IDENTIFICATION</scope>
</reference>
<dbReference type="InterPro" id="IPR014729">
    <property type="entry name" value="Rossmann-like_a/b/a_fold"/>
</dbReference>
<dbReference type="EC" id="6.1.1.19" evidence="3"/>
<dbReference type="Gene3D" id="1.10.730.10">
    <property type="entry name" value="Isoleucyl-tRNA Synthetase, Domain 1"/>
    <property type="match status" value="1"/>
</dbReference>
<dbReference type="Pfam" id="PF05746">
    <property type="entry name" value="DALR_1"/>
    <property type="match status" value="1"/>
</dbReference>
<dbReference type="GO" id="GO:0006420">
    <property type="term" value="P:arginyl-tRNA aminoacylation"/>
    <property type="evidence" value="ECO:0007669"/>
    <property type="project" value="InterPro"/>
</dbReference>
<evidence type="ECO:0000256" key="10">
    <source>
        <dbReference type="ARBA" id="ARBA00033033"/>
    </source>
</evidence>
<dbReference type="SUPFAM" id="SSF47323">
    <property type="entry name" value="Anticodon-binding domain of a subclass of class I aminoacyl-tRNA synthetases"/>
    <property type="match status" value="1"/>
</dbReference>
<dbReference type="GO" id="GO:0005829">
    <property type="term" value="C:cytosol"/>
    <property type="evidence" value="ECO:0007669"/>
    <property type="project" value="UniProtKB-SubCell"/>
</dbReference>
<evidence type="ECO:0000256" key="9">
    <source>
        <dbReference type="ARBA" id="ARBA00023146"/>
    </source>
</evidence>
<evidence type="ECO:0000259" key="14">
    <source>
        <dbReference type="SMART" id="SM00836"/>
    </source>
</evidence>
<dbReference type="CDD" id="cd00671">
    <property type="entry name" value="ArgRS_core"/>
    <property type="match status" value="1"/>
</dbReference>
<dbReference type="FunFam" id="3.40.50.620:FF:000084">
    <property type="entry name" value="arginine--tRNA ligase, cytoplasmic"/>
    <property type="match status" value="1"/>
</dbReference>
<organism evidence="18">
    <name type="scientific">Hymenolepis diminuta</name>
    <name type="common">Rat tapeworm</name>
    <dbReference type="NCBI Taxonomy" id="6216"/>
    <lineage>
        <taxon>Eukaryota</taxon>
        <taxon>Metazoa</taxon>
        <taxon>Spiralia</taxon>
        <taxon>Lophotrochozoa</taxon>
        <taxon>Platyhelminthes</taxon>
        <taxon>Cestoda</taxon>
        <taxon>Eucestoda</taxon>
        <taxon>Cyclophyllidea</taxon>
        <taxon>Hymenolepididae</taxon>
        <taxon>Hymenolepis</taxon>
    </lineage>
</organism>
<dbReference type="InterPro" id="IPR035684">
    <property type="entry name" value="ArgRS_core"/>
</dbReference>
<keyword evidence="8 12" id="KW-0648">Protein biosynthesis</keyword>
<dbReference type="PANTHER" id="PTHR11956">
    <property type="entry name" value="ARGINYL-TRNA SYNTHETASE"/>
    <property type="match status" value="1"/>
</dbReference>
<evidence type="ECO:0000313" key="17">
    <source>
        <dbReference type="Proteomes" id="UP000274504"/>
    </source>
</evidence>
<protein>
    <recommendedName>
        <fullName evidence="3">arginine--tRNA ligase</fullName>
        <ecNumber evidence="3">6.1.1.19</ecNumber>
    </recommendedName>
    <alternativeName>
        <fullName evidence="10">Arginyl-tRNA synthetase</fullName>
    </alternativeName>
</protein>
<dbReference type="NCBIfam" id="TIGR00456">
    <property type="entry name" value="argS"/>
    <property type="match status" value="1"/>
</dbReference>
<keyword evidence="4" id="KW-0963">Cytoplasm</keyword>
<name>A0A0R3SP94_HYMDI</name>
<proteinExistence type="inferred from homology"/>
<keyword evidence="7 12" id="KW-0067">ATP-binding</keyword>
<dbReference type="EMBL" id="UYSG01010876">
    <property type="protein sequence ID" value="VDL59076.1"/>
    <property type="molecule type" value="Genomic_DNA"/>
</dbReference>